<proteinExistence type="predicted"/>
<dbReference type="Proteomes" id="UP000478052">
    <property type="component" value="Unassembled WGS sequence"/>
</dbReference>
<dbReference type="AlphaFoldDB" id="A0A6G0Y7I3"/>
<sequence length="147" mass="17275">MTNCTKNSYIEVLRQFLILNQQLNPLSILIDFEQPFISAFGEIFPNATNGLQKKYGENSLFALQIKHLCALDFIPVQDVASAFEKLLNSQYFVDNEEVLQPIIDYFEETWIGCTVRRKRKNPMFPLKMLFWLNNNFFKFEFDLANTD</sequence>
<evidence type="ECO:0000313" key="1">
    <source>
        <dbReference type="EMBL" id="KAF0750714.1"/>
    </source>
</evidence>
<accession>A0A6G0Y7I3</accession>
<evidence type="ECO:0000313" key="2">
    <source>
        <dbReference type="Proteomes" id="UP000478052"/>
    </source>
</evidence>
<evidence type="ECO:0008006" key="3">
    <source>
        <dbReference type="Google" id="ProtNLM"/>
    </source>
</evidence>
<reference evidence="1 2" key="1">
    <citation type="submission" date="2019-08" db="EMBL/GenBank/DDBJ databases">
        <title>Whole genome of Aphis craccivora.</title>
        <authorList>
            <person name="Voronova N.V."/>
            <person name="Shulinski R.S."/>
            <person name="Bandarenka Y.V."/>
            <person name="Zhorov D.G."/>
            <person name="Warner D."/>
        </authorList>
    </citation>
    <scope>NUCLEOTIDE SEQUENCE [LARGE SCALE GENOMIC DNA]</scope>
    <source>
        <strain evidence="1">180601</strain>
        <tissue evidence="1">Whole Body</tissue>
    </source>
</reference>
<dbReference type="EMBL" id="VUJU01005628">
    <property type="protein sequence ID" value="KAF0750714.1"/>
    <property type="molecule type" value="Genomic_DNA"/>
</dbReference>
<comment type="caution">
    <text evidence="1">The sequence shown here is derived from an EMBL/GenBank/DDBJ whole genome shotgun (WGS) entry which is preliminary data.</text>
</comment>
<dbReference type="OrthoDB" id="6582321at2759"/>
<gene>
    <name evidence="1" type="ORF">FWK35_00014982</name>
</gene>
<keyword evidence="2" id="KW-1185">Reference proteome</keyword>
<organism evidence="1 2">
    <name type="scientific">Aphis craccivora</name>
    <name type="common">Cowpea aphid</name>
    <dbReference type="NCBI Taxonomy" id="307492"/>
    <lineage>
        <taxon>Eukaryota</taxon>
        <taxon>Metazoa</taxon>
        <taxon>Ecdysozoa</taxon>
        <taxon>Arthropoda</taxon>
        <taxon>Hexapoda</taxon>
        <taxon>Insecta</taxon>
        <taxon>Pterygota</taxon>
        <taxon>Neoptera</taxon>
        <taxon>Paraneoptera</taxon>
        <taxon>Hemiptera</taxon>
        <taxon>Sternorrhyncha</taxon>
        <taxon>Aphidomorpha</taxon>
        <taxon>Aphidoidea</taxon>
        <taxon>Aphididae</taxon>
        <taxon>Aphidini</taxon>
        <taxon>Aphis</taxon>
        <taxon>Aphis</taxon>
    </lineage>
</organism>
<protein>
    <recommendedName>
        <fullName evidence="3">MULE domain-containing protein</fullName>
    </recommendedName>
</protein>
<name>A0A6G0Y7I3_APHCR</name>